<feature type="compositionally biased region" description="Polar residues" evidence="1">
    <location>
        <begin position="119"/>
        <end position="135"/>
    </location>
</feature>
<evidence type="ECO:0000256" key="1">
    <source>
        <dbReference type="SAM" id="MobiDB-lite"/>
    </source>
</evidence>
<accession>A0A915DV77</accession>
<feature type="compositionally biased region" description="Low complexity" evidence="1">
    <location>
        <begin position="35"/>
        <end position="46"/>
    </location>
</feature>
<evidence type="ECO:0000313" key="3">
    <source>
        <dbReference type="WBParaSite" id="jg2314"/>
    </source>
</evidence>
<organism evidence="2 3">
    <name type="scientific">Ditylenchus dipsaci</name>
    <dbReference type="NCBI Taxonomy" id="166011"/>
    <lineage>
        <taxon>Eukaryota</taxon>
        <taxon>Metazoa</taxon>
        <taxon>Ecdysozoa</taxon>
        <taxon>Nematoda</taxon>
        <taxon>Chromadorea</taxon>
        <taxon>Rhabditida</taxon>
        <taxon>Tylenchina</taxon>
        <taxon>Tylenchomorpha</taxon>
        <taxon>Sphaerularioidea</taxon>
        <taxon>Anguinidae</taxon>
        <taxon>Anguininae</taxon>
        <taxon>Ditylenchus</taxon>
    </lineage>
</organism>
<name>A0A915DV77_9BILA</name>
<reference evidence="3" key="1">
    <citation type="submission" date="2022-11" db="UniProtKB">
        <authorList>
            <consortium name="WormBaseParasite"/>
        </authorList>
    </citation>
    <scope>IDENTIFICATION</scope>
</reference>
<feature type="compositionally biased region" description="Polar residues" evidence="1">
    <location>
        <begin position="13"/>
        <end position="34"/>
    </location>
</feature>
<protein>
    <submittedName>
        <fullName evidence="3">Uncharacterized protein</fullName>
    </submittedName>
</protein>
<dbReference type="WBParaSite" id="jg2314">
    <property type="protein sequence ID" value="jg2314"/>
    <property type="gene ID" value="jg2314"/>
</dbReference>
<feature type="region of interest" description="Disordered" evidence="1">
    <location>
        <begin position="1"/>
        <end position="51"/>
    </location>
</feature>
<dbReference type="AlphaFoldDB" id="A0A915DV77"/>
<sequence length="202" mass="20872">MNSLAIRPPPSLETATVSSPGTASSRKVFNGTTASSSSSSSSSSCSPNTTATAKELVNSNFSYTIHNILEGNQAIRKRDSTSPDNEQEEEEVVATTEEEDVKSPLPRETSPKHSPRIGTVSSEGHNTPPTTFTTSGGAPAAFVFPPPLAGTFPQMLASFLAANSQHQPPAEIAAPTTPLTAAAMAKNALFAGSGLYSPLNAP</sequence>
<proteinExistence type="predicted"/>
<dbReference type="Proteomes" id="UP000887574">
    <property type="component" value="Unplaced"/>
</dbReference>
<evidence type="ECO:0000313" key="2">
    <source>
        <dbReference type="Proteomes" id="UP000887574"/>
    </source>
</evidence>
<feature type="region of interest" description="Disordered" evidence="1">
    <location>
        <begin position="70"/>
        <end position="140"/>
    </location>
</feature>
<keyword evidence="2" id="KW-1185">Reference proteome</keyword>
<feature type="compositionally biased region" description="Acidic residues" evidence="1">
    <location>
        <begin position="85"/>
        <end position="100"/>
    </location>
</feature>